<proteinExistence type="predicted"/>
<protein>
    <submittedName>
        <fullName evidence="2">Uncharacterized protein</fullName>
    </submittedName>
</protein>
<dbReference type="EMBL" id="BKCJ011850438">
    <property type="protein sequence ID" value="GFD58244.1"/>
    <property type="molecule type" value="Genomic_DNA"/>
</dbReference>
<sequence length="85" mass="9662">APGGDLAHLRLDDRTIAMALAHRCQPSRLGALRRRAAKREQQHRQHREGAQEHHQERHQVHCGKQPPIVRTARRSGRRGSFLGAL</sequence>
<gene>
    <name evidence="2" type="ORF">Tci_930213</name>
</gene>
<feature type="non-terminal residue" evidence="2">
    <location>
        <position position="1"/>
    </location>
</feature>
<evidence type="ECO:0000313" key="2">
    <source>
        <dbReference type="EMBL" id="GFD58244.1"/>
    </source>
</evidence>
<organism evidence="2">
    <name type="scientific">Tanacetum cinerariifolium</name>
    <name type="common">Dalmatian daisy</name>
    <name type="synonym">Chrysanthemum cinerariifolium</name>
    <dbReference type="NCBI Taxonomy" id="118510"/>
    <lineage>
        <taxon>Eukaryota</taxon>
        <taxon>Viridiplantae</taxon>
        <taxon>Streptophyta</taxon>
        <taxon>Embryophyta</taxon>
        <taxon>Tracheophyta</taxon>
        <taxon>Spermatophyta</taxon>
        <taxon>Magnoliopsida</taxon>
        <taxon>eudicotyledons</taxon>
        <taxon>Gunneridae</taxon>
        <taxon>Pentapetalae</taxon>
        <taxon>asterids</taxon>
        <taxon>campanulids</taxon>
        <taxon>Asterales</taxon>
        <taxon>Asteraceae</taxon>
        <taxon>Asteroideae</taxon>
        <taxon>Anthemideae</taxon>
        <taxon>Anthemidinae</taxon>
        <taxon>Tanacetum</taxon>
    </lineage>
</organism>
<feature type="region of interest" description="Disordered" evidence="1">
    <location>
        <begin position="32"/>
        <end position="85"/>
    </location>
</feature>
<comment type="caution">
    <text evidence="2">The sequence shown here is derived from an EMBL/GenBank/DDBJ whole genome shotgun (WGS) entry which is preliminary data.</text>
</comment>
<dbReference type="AlphaFoldDB" id="A0A699XP67"/>
<feature type="compositionally biased region" description="Basic and acidic residues" evidence="1">
    <location>
        <begin position="38"/>
        <end position="59"/>
    </location>
</feature>
<evidence type="ECO:0000256" key="1">
    <source>
        <dbReference type="SAM" id="MobiDB-lite"/>
    </source>
</evidence>
<feature type="non-terminal residue" evidence="2">
    <location>
        <position position="85"/>
    </location>
</feature>
<reference evidence="2" key="1">
    <citation type="journal article" date="2019" name="Sci. Rep.">
        <title>Draft genome of Tanacetum cinerariifolium, the natural source of mosquito coil.</title>
        <authorList>
            <person name="Yamashiro T."/>
            <person name="Shiraishi A."/>
            <person name="Satake H."/>
            <person name="Nakayama K."/>
        </authorList>
    </citation>
    <scope>NUCLEOTIDE SEQUENCE</scope>
</reference>
<accession>A0A699XP67</accession>
<name>A0A699XP67_TANCI</name>